<dbReference type="GO" id="GO:0006031">
    <property type="term" value="P:chitin biosynthetic process"/>
    <property type="evidence" value="ECO:0007669"/>
    <property type="project" value="TreeGrafter"/>
</dbReference>
<dbReference type="GO" id="GO:0071555">
    <property type="term" value="P:cell wall organization"/>
    <property type="evidence" value="ECO:0007669"/>
    <property type="project" value="UniProtKB-KW"/>
</dbReference>
<feature type="compositionally biased region" description="Basic residues" evidence="10">
    <location>
        <begin position="761"/>
        <end position="782"/>
    </location>
</feature>
<dbReference type="Pfam" id="PF01644">
    <property type="entry name" value="Chitin_synth_1"/>
    <property type="match status" value="1"/>
</dbReference>
<keyword evidence="7 11" id="KW-1133">Transmembrane helix</keyword>
<evidence type="ECO:0000256" key="7">
    <source>
        <dbReference type="ARBA" id="ARBA00022989"/>
    </source>
</evidence>
<evidence type="ECO:0000256" key="2">
    <source>
        <dbReference type="ARBA" id="ARBA00012543"/>
    </source>
</evidence>
<dbReference type="EMBL" id="MPUH01000185">
    <property type="protein sequence ID" value="OMJ87123.1"/>
    <property type="molecule type" value="Genomic_DNA"/>
</dbReference>
<dbReference type="AlphaFoldDB" id="A0A1R2CDP4"/>
<dbReference type="InterPro" id="IPR004835">
    <property type="entry name" value="Chitin_synth"/>
</dbReference>
<comment type="subcellular location">
    <subcellularLocation>
        <location evidence="1">Cell membrane</location>
        <topology evidence="1">Multi-pass membrane protein</topology>
    </subcellularLocation>
</comment>
<evidence type="ECO:0000256" key="9">
    <source>
        <dbReference type="ARBA" id="ARBA00023316"/>
    </source>
</evidence>
<dbReference type="InterPro" id="IPR018247">
    <property type="entry name" value="EF_Hand_1_Ca_BS"/>
</dbReference>
<evidence type="ECO:0000256" key="3">
    <source>
        <dbReference type="ARBA" id="ARBA00022475"/>
    </source>
</evidence>
<feature type="transmembrane region" description="Helical" evidence="11">
    <location>
        <begin position="511"/>
        <end position="530"/>
    </location>
</feature>
<evidence type="ECO:0000256" key="10">
    <source>
        <dbReference type="SAM" id="MobiDB-lite"/>
    </source>
</evidence>
<evidence type="ECO:0000256" key="5">
    <source>
        <dbReference type="ARBA" id="ARBA00022679"/>
    </source>
</evidence>
<accession>A0A1R2CDP4</accession>
<feature type="compositionally biased region" description="Acidic residues" evidence="10">
    <location>
        <begin position="729"/>
        <end position="752"/>
    </location>
</feature>
<keyword evidence="8 11" id="KW-0472">Membrane</keyword>
<reference evidence="12 13" key="1">
    <citation type="submission" date="2016-11" db="EMBL/GenBank/DDBJ databases">
        <title>The macronuclear genome of Stentor coeruleus: a giant cell with tiny introns.</title>
        <authorList>
            <person name="Slabodnick M."/>
            <person name="Ruby J.G."/>
            <person name="Reiff S.B."/>
            <person name="Swart E.C."/>
            <person name="Gosai S."/>
            <person name="Prabakaran S."/>
            <person name="Witkowska E."/>
            <person name="Larue G.E."/>
            <person name="Fisher S."/>
            <person name="Freeman R.M."/>
            <person name="Gunawardena J."/>
            <person name="Chu W."/>
            <person name="Stover N.A."/>
            <person name="Gregory B.D."/>
            <person name="Nowacki M."/>
            <person name="Derisi J."/>
            <person name="Roy S.W."/>
            <person name="Marshall W.F."/>
            <person name="Sood P."/>
        </authorList>
    </citation>
    <scope>NUCLEOTIDE SEQUENCE [LARGE SCALE GENOMIC DNA]</scope>
    <source>
        <strain evidence="12">WM001</strain>
    </source>
</reference>
<keyword evidence="5" id="KW-0808">Transferase</keyword>
<evidence type="ECO:0000313" key="13">
    <source>
        <dbReference type="Proteomes" id="UP000187209"/>
    </source>
</evidence>
<feature type="transmembrane region" description="Helical" evidence="11">
    <location>
        <begin position="484"/>
        <end position="505"/>
    </location>
</feature>
<gene>
    <name evidence="12" type="ORF">SteCoe_11196</name>
</gene>
<dbReference type="EC" id="2.4.1.16" evidence="2"/>
<dbReference type="PANTHER" id="PTHR22914:SF9">
    <property type="entry name" value="CHITIN SYNTHASE 1"/>
    <property type="match status" value="1"/>
</dbReference>
<name>A0A1R2CDP4_9CILI</name>
<keyword evidence="13" id="KW-1185">Reference proteome</keyword>
<proteinExistence type="predicted"/>
<dbReference type="SUPFAM" id="SSF53448">
    <property type="entry name" value="Nucleotide-diphospho-sugar transferases"/>
    <property type="match status" value="1"/>
</dbReference>
<feature type="region of interest" description="Disordered" evidence="10">
    <location>
        <begin position="823"/>
        <end position="852"/>
    </location>
</feature>
<protein>
    <recommendedName>
        <fullName evidence="2">chitin synthase</fullName>
        <ecNumber evidence="2">2.4.1.16</ecNumber>
    </recommendedName>
</protein>
<dbReference type="GO" id="GO:0004100">
    <property type="term" value="F:chitin synthase activity"/>
    <property type="evidence" value="ECO:0007669"/>
    <property type="project" value="UniProtKB-EC"/>
</dbReference>
<sequence>MAHGRSMSSQFVTSLVYQPVELLTEYEVEQINGITYNKLAKVEGITPLFPETKFKPSVLSDLMKTDGELEFLIVVTMYNEDKNNFKDTMHGIVQNLKVFESDGLDPNLIACIIIVDGIKPFMQTYKKDDQKIFFSNFFNEQMIKDRFSTDDVINGIKLEENQEIAHCFMTSTNFGLEGCPDLNIVFAVKQLNKRKLNTHLWFFGGFCEMIQPKFIMLLDVGTKPLEASLCALYDVLKTNANIAGVCGEIAPMDPEYSNIVVSAQTVEYTFSHIFDKAMESCLGYIGVLPGAFSAYRWEALAAGPLMNDYFKSMTSPELMNAYNSNIFLAEDRVLSLALVSLPGHQYLLRFVPSAIAETDVPAKLFQLLAQRRRWINGSWFALIDTWRTFSRIKNSDHTRWRKIWFSFQLVYFGVTILFTWVMVGSFYLFTELIFAAIFKGFDQSAGGIMTLTEFLLSVYIAMILLVFMMSLGVKTGRVEGTYRFISFGFSFYMLFTFFCTMYYTFTSNLTVYSWFLVAATIGSYSIGLLITGNTKKVALRTVQFLMMTPIYVNVFQIYAICNIHDCTWGNRPDNLTEEEKAKREDFEHYRTKWVIIWIVSNLVYVKIFETFIQIDSELIALYVLYTMAMILILIRFCGCIAFYFSNWFQNKGSKRYIRLGSVVEANKEDKRILTEIVQKVNRGRAMSQKEIRNSIIGVIEKKAGNNERRQTQFQKDILKMCRKSELLEDDVEEEGYSESIEENSNESDEDCSEYYNANSGKTKKIKKQTKKTKKTNGKSVKKSVRESVRKSVRESKREKKDESKFSPIQSKVDAKIDAKNAEGMINFEDTIQKDPLWENDEEGEESKNQESEVNKYLDMLSLIISNISDSN</sequence>
<feature type="transmembrane region" description="Helical" evidence="11">
    <location>
        <begin position="620"/>
        <end position="645"/>
    </location>
</feature>
<feature type="transmembrane region" description="Helical" evidence="11">
    <location>
        <begin position="593"/>
        <end position="614"/>
    </location>
</feature>
<feature type="region of interest" description="Disordered" evidence="10">
    <location>
        <begin position="729"/>
        <end position="811"/>
    </location>
</feature>
<evidence type="ECO:0000256" key="8">
    <source>
        <dbReference type="ARBA" id="ARBA00023136"/>
    </source>
</evidence>
<evidence type="ECO:0000256" key="4">
    <source>
        <dbReference type="ARBA" id="ARBA00022676"/>
    </source>
</evidence>
<feature type="transmembrane region" description="Helical" evidence="11">
    <location>
        <begin position="454"/>
        <end position="472"/>
    </location>
</feature>
<evidence type="ECO:0000256" key="11">
    <source>
        <dbReference type="SAM" id="Phobius"/>
    </source>
</evidence>
<keyword evidence="4" id="KW-0328">Glycosyltransferase</keyword>
<comment type="caution">
    <text evidence="12">The sequence shown here is derived from an EMBL/GenBank/DDBJ whole genome shotgun (WGS) entry which is preliminary data.</text>
</comment>
<dbReference type="PANTHER" id="PTHR22914">
    <property type="entry name" value="CHITIN SYNTHASE"/>
    <property type="match status" value="1"/>
</dbReference>
<evidence type="ECO:0000256" key="6">
    <source>
        <dbReference type="ARBA" id="ARBA00022692"/>
    </source>
</evidence>
<keyword evidence="3" id="KW-1003">Cell membrane</keyword>
<dbReference type="PROSITE" id="PS00018">
    <property type="entry name" value="EF_HAND_1"/>
    <property type="match status" value="1"/>
</dbReference>
<organism evidence="12 13">
    <name type="scientific">Stentor coeruleus</name>
    <dbReference type="NCBI Taxonomy" id="5963"/>
    <lineage>
        <taxon>Eukaryota</taxon>
        <taxon>Sar</taxon>
        <taxon>Alveolata</taxon>
        <taxon>Ciliophora</taxon>
        <taxon>Postciliodesmatophora</taxon>
        <taxon>Heterotrichea</taxon>
        <taxon>Heterotrichida</taxon>
        <taxon>Stentoridae</taxon>
        <taxon>Stentor</taxon>
    </lineage>
</organism>
<evidence type="ECO:0000256" key="1">
    <source>
        <dbReference type="ARBA" id="ARBA00004651"/>
    </source>
</evidence>
<feature type="compositionally biased region" description="Basic and acidic residues" evidence="10">
    <location>
        <begin position="783"/>
        <end position="804"/>
    </location>
</feature>
<dbReference type="InterPro" id="IPR029044">
    <property type="entry name" value="Nucleotide-diphossugar_trans"/>
</dbReference>
<dbReference type="Proteomes" id="UP000187209">
    <property type="component" value="Unassembled WGS sequence"/>
</dbReference>
<dbReference type="GO" id="GO:0005886">
    <property type="term" value="C:plasma membrane"/>
    <property type="evidence" value="ECO:0007669"/>
    <property type="project" value="UniProtKB-SubCell"/>
</dbReference>
<evidence type="ECO:0000313" key="12">
    <source>
        <dbReference type="EMBL" id="OMJ87123.1"/>
    </source>
</evidence>
<keyword evidence="9" id="KW-0961">Cell wall biogenesis/degradation</keyword>
<keyword evidence="6 11" id="KW-0812">Transmembrane</keyword>
<feature type="transmembrane region" description="Helical" evidence="11">
    <location>
        <begin position="409"/>
        <end position="434"/>
    </location>
</feature>
<dbReference type="OrthoDB" id="3352955at2759"/>